<dbReference type="STRING" id="76193.A0A0N0PFM9"/>
<dbReference type="EMBL" id="LADJ01018113">
    <property type="protein sequence ID" value="KPJ21062.1"/>
    <property type="molecule type" value="Genomic_DNA"/>
</dbReference>
<name>A0A0N0PFM9_PAPMA</name>
<dbReference type="InParanoid" id="A0A0N0PFM9"/>
<evidence type="ECO:0000256" key="2">
    <source>
        <dbReference type="SAM" id="Phobius"/>
    </source>
</evidence>
<proteinExistence type="predicted"/>
<dbReference type="AlphaFoldDB" id="A0A0N0PFM9"/>
<sequence>MQNRRSQSANSASSGNTIASNSSKRPRKRKSTEPSMSECTRSGGVSVKAQVGDKLKVYYGPTQSESKVHFYNYLHLAWLSIVYIYFYFYFFLLI</sequence>
<keyword evidence="2" id="KW-0812">Transmembrane</keyword>
<feature type="compositionally biased region" description="Low complexity" evidence="1">
    <location>
        <begin position="1"/>
        <end position="14"/>
    </location>
</feature>
<dbReference type="Proteomes" id="UP000053240">
    <property type="component" value="Unassembled WGS sequence"/>
</dbReference>
<feature type="transmembrane region" description="Helical" evidence="2">
    <location>
        <begin position="73"/>
        <end position="92"/>
    </location>
</feature>
<protein>
    <submittedName>
        <fullName evidence="3">Uncharacterized protein</fullName>
    </submittedName>
</protein>
<gene>
    <name evidence="3" type="ORF">RR48_00273</name>
</gene>
<reference evidence="3 4" key="1">
    <citation type="journal article" date="2015" name="Nat. Commun.">
        <title>Outbred genome sequencing and CRISPR/Cas9 gene editing in butterflies.</title>
        <authorList>
            <person name="Li X."/>
            <person name="Fan D."/>
            <person name="Zhang W."/>
            <person name="Liu G."/>
            <person name="Zhang L."/>
            <person name="Zhao L."/>
            <person name="Fang X."/>
            <person name="Chen L."/>
            <person name="Dong Y."/>
            <person name="Chen Y."/>
            <person name="Ding Y."/>
            <person name="Zhao R."/>
            <person name="Feng M."/>
            <person name="Zhu Y."/>
            <person name="Feng Y."/>
            <person name="Jiang X."/>
            <person name="Zhu D."/>
            <person name="Xiang H."/>
            <person name="Feng X."/>
            <person name="Li S."/>
            <person name="Wang J."/>
            <person name="Zhang G."/>
            <person name="Kronforst M.R."/>
            <person name="Wang W."/>
        </authorList>
    </citation>
    <scope>NUCLEOTIDE SEQUENCE [LARGE SCALE GENOMIC DNA]</scope>
    <source>
        <strain evidence="3">Ya'a_city_454_Pm</strain>
        <tissue evidence="3">Whole body</tissue>
    </source>
</reference>
<keyword evidence="2" id="KW-0472">Membrane</keyword>
<organism evidence="3 4">
    <name type="scientific">Papilio machaon</name>
    <name type="common">Old World swallowtail butterfly</name>
    <dbReference type="NCBI Taxonomy" id="76193"/>
    <lineage>
        <taxon>Eukaryota</taxon>
        <taxon>Metazoa</taxon>
        <taxon>Ecdysozoa</taxon>
        <taxon>Arthropoda</taxon>
        <taxon>Hexapoda</taxon>
        <taxon>Insecta</taxon>
        <taxon>Pterygota</taxon>
        <taxon>Neoptera</taxon>
        <taxon>Endopterygota</taxon>
        <taxon>Lepidoptera</taxon>
        <taxon>Glossata</taxon>
        <taxon>Ditrysia</taxon>
        <taxon>Papilionoidea</taxon>
        <taxon>Papilionidae</taxon>
        <taxon>Papilioninae</taxon>
        <taxon>Papilio</taxon>
    </lineage>
</organism>
<keyword evidence="4" id="KW-1185">Reference proteome</keyword>
<comment type="caution">
    <text evidence="3">The sequence shown here is derived from an EMBL/GenBank/DDBJ whole genome shotgun (WGS) entry which is preliminary data.</text>
</comment>
<accession>A0A0N0PFM9</accession>
<evidence type="ECO:0000313" key="4">
    <source>
        <dbReference type="Proteomes" id="UP000053240"/>
    </source>
</evidence>
<evidence type="ECO:0000313" key="3">
    <source>
        <dbReference type="EMBL" id="KPJ21062.1"/>
    </source>
</evidence>
<evidence type="ECO:0000256" key="1">
    <source>
        <dbReference type="SAM" id="MobiDB-lite"/>
    </source>
</evidence>
<keyword evidence="2" id="KW-1133">Transmembrane helix</keyword>
<feature type="region of interest" description="Disordered" evidence="1">
    <location>
        <begin position="1"/>
        <end position="45"/>
    </location>
</feature>